<comment type="caution">
    <text evidence="3">The sequence shown here is derived from an EMBL/GenBank/DDBJ whole genome shotgun (WGS) entry which is preliminary data.</text>
</comment>
<feature type="transmembrane region" description="Helical" evidence="1">
    <location>
        <begin position="180"/>
        <end position="209"/>
    </location>
</feature>
<organism evidence="3">
    <name type="scientific">Ignisphaera aggregans</name>
    <dbReference type="NCBI Taxonomy" id="334771"/>
    <lineage>
        <taxon>Archaea</taxon>
        <taxon>Thermoproteota</taxon>
        <taxon>Thermoprotei</taxon>
        <taxon>Desulfurococcales</taxon>
        <taxon>Desulfurococcaceae</taxon>
        <taxon>Ignisphaera</taxon>
    </lineage>
</organism>
<name>A0A7J3JRV5_9CREN</name>
<evidence type="ECO:0000313" key="3">
    <source>
        <dbReference type="EMBL" id="HGQ18812.1"/>
    </source>
</evidence>
<evidence type="ECO:0000313" key="2">
    <source>
        <dbReference type="EMBL" id="HGN37198.1"/>
    </source>
</evidence>
<dbReference type="AlphaFoldDB" id="A0A7J3JRV5"/>
<feature type="transmembrane region" description="Helical" evidence="1">
    <location>
        <begin position="116"/>
        <end position="134"/>
    </location>
</feature>
<feature type="transmembrane region" description="Helical" evidence="1">
    <location>
        <begin position="140"/>
        <end position="168"/>
    </location>
</feature>
<feature type="transmembrane region" description="Helical" evidence="1">
    <location>
        <begin position="229"/>
        <end position="246"/>
    </location>
</feature>
<keyword evidence="1" id="KW-0812">Transmembrane</keyword>
<protein>
    <submittedName>
        <fullName evidence="3">ABC transporter permease</fullName>
    </submittedName>
</protein>
<proteinExistence type="predicted"/>
<gene>
    <name evidence="2" type="ORF">ENT87_06595</name>
    <name evidence="3" type="ORF">ENU30_07575</name>
</gene>
<reference evidence="3" key="1">
    <citation type="journal article" date="2020" name="mSystems">
        <title>Genome- and Community-Level Interaction Insights into Carbon Utilization and Element Cycling Functions of Hydrothermarchaeota in Hydrothermal Sediment.</title>
        <authorList>
            <person name="Zhou Z."/>
            <person name="Liu Y."/>
            <person name="Xu W."/>
            <person name="Pan J."/>
            <person name="Luo Z.H."/>
            <person name="Li M."/>
        </authorList>
    </citation>
    <scope>NUCLEOTIDE SEQUENCE [LARGE SCALE GENOMIC DNA]</scope>
    <source>
        <strain evidence="2">SpSt-618</strain>
        <strain evidence="3">SpSt-657</strain>
    </source>
</reference>
<dbReference type="InterPro" id="IPR051784">
    <property type="entry name" value="Nod_factor_ABC_transporter"/>
</dbReference>
<dbReference type="PANTHER" id="PTHR43229:SF2">
    <property type="entry name" value="NODULATION PROTEIN J"/>
    <property type="match status" value="1"/>
</dbReference>
<sequence>MKLHTILRAEFSLVYGEIFRRKSALAAMIIYPYLFAGFTLFFGYTIGSPQLFIERVGVEPTIFMITASNIVMSIITAVDDVLWRPLHDMYVGTLPYIIASPINKLELFIAIPIPRLSLLLMTGFTSIAPIYTLYYGMNGIVLALAIISLIALGALTMSTLGIVIAGLIHTIGESWRILNIVRPLIMVLLGAYYPRMFMPLSAYIVSFLIPSSHVVETIHRILLGSIDNLYLFPILAIILAFTYIPGSRRSLLYWEKKKVSEGVKTY</sequence>
<dbReference type="PANTHER" id="PTHR43229">
    <property type="entry name" value="NODULATION PROTEIN J"/>
    <property type="match status" value="1"/>
</dbReference>
<dbReference type="EMBL" id="DTBZ01000143">
    <property type="protein sequence ID" value="HGQ18812.1"/>
    <property type="molecule type" value="Genomic_DNA"/>
</dbReference>
<keyword evidence="1" id="KW-1133">Transmembrane helix</keyword>
<dbReference type="EMBL" id="DTAI01000195">
    <property type="protein sequence ID" value="HGN37198.1"/>
    <property type="molecule type" value="Genomic_DNA"/>
</dbReference>
<accession>A0A7J3JRV5</accession>
<feature type="transmembrane region" description="Helical" evidence="1">
    <location>
        <begin position="90"/>
        <end position="109"/>
    </location>
</feature>
<keyword evidence="1" id="KW-0472">Membrane</keyword>
<feature type="transmembrane region" description="Helical" evidence="1">
    <location>
        <begin position="24"/>
        <end position="44"/>
    </location>
</feature>
<evidence type="ECO:0000256" key="1">
    <source>
        <dbReference type="SAM" id="Phobius"/>
    </source>
</evidence>
<feature type="transmembrane region" description="Helical" evidence="1">
    <location>
        <begin position="56"/>
        <end position="78"/>
    </location>
</feature>